<evidence type="ECO:0000313" key="3">
    <source>
        <dbReference type="Proteomes" id="UP000654401"/>
    </source>
</evidence>
<accession>A0A8J6TQA0</accession>
<dbReference type="PANTHER" id="PTHR23419:SF8">
    <property type="entry name" value="FI09726P"/>
    <property type="match status" value="1"/>
</dbReference>
<dbReference type="Gene3D" id="3.30.70.120">
    <property type="match status" value="1"/>
</dbReference>
<dbReference type="EMBL" id="JACNFK010000026">
    <property type="protein sequence ID" value="MBC8519691.1"/>
    <property type="molecule type" value="Genomic_DNA"/>
</dbReference>
<sequence>MATPKDTIVILTTCPNRATAESIARLLVERRYAACVNLIDAVQSVYRWKDEIESDEETLLIIKTTKTRYADIESTIQSNHPYDTPEVIALDIVSGANSYLSWVAQSTEE</sequence>
<dbReference type="InterPro" id="IPR015867">
    <property type="entry name" value="N-reg_PII/ATP_PRibTrfase_C"/>
</dbReference>
<protein>
    <submittedName>
        <fullName evidence="2">Divalent-cation tolerance protein CutA</fullName>
    </submittedName>
</protein>
<reference evidence="2 3" key="1">
    <citation type="submission" date="2020-08" db="EMBL/GenBank/DDBJ databases">
        <title>Bridging the membrane lipid divide: bacteria of the FCB group superphylum have the potential to synthesize archaeal ether lipids.</title>
        <authorList>
            <person name="Villanueva L."/>
            <person name="Von Meijenfeldt F.A.B."/>
            <person name="Westbye A.B."/>
            <person name="Yadav S."/>
            <person name="Hopmans E.C."/>
            <person name="Dutilh B.E."/>
            <person name="Sinninghe Damste J.S."/>
        </authorList>
    </citation>
    <scope>NUCLEOTIDE SEQUENCE [LARGE SCALE GENOMIC DNA]</scope>
    <source>
        <strain evidence="2">NIOZ-UU100</strain>
    </source>
</reference>
<dbReference type="InterPro" id="IPR004323">
    <property type="entry name" value="Ion_tolerance_CutA"/>
</dbReference>
<dbReference type="SUPFAM" id="SSF54913">
    <property type="entry name" value="GlnB-like"/>
    <property type="match status" value="1"/>
</dbReference>
<organism evidence="2 3">
    <name type="scientific">Candidatus Thiopontia autotrophica</name>
    <dbReference type="NCBI Taxonomy" id="2841688"/>
    <lineage>
        <taxon>Bacteria</taxon>
        <taxon>Pseudomonadati</taxon>
        <taxon>Pseudomonadota</taxon>
        <taxon>Gammaproteobacteria</taxon>
        <taxon>Candidatus Thiopontia</taxon>
    </lineage>
</organism>
<comment type="similarity">
    <text evidence="1">Belongs to the CutA family.</text>
</comment>
<evidence type="ECO:0000256" key="1">
    <source>
        <dbReference type="ARBA" id="ARBA00010169"/>
    </source>
</evidence>
<proteinExistence type="inferred from homology"/>
<dbReference type="Proteomes" id="UP000654401">
    <property type="component" value="Unassembled WGS sequence"/>
</dbReference>
<dbReference type="GO" id="GO:0005507">
    <property type="term" value="F:copper ion binding"/>
    <property type="evidence" value="ECO:0007669"/>
    <property type="project" value="TreeGrafter"/>
</dbReference>
<dbReference type="AlphaFoldDB" id="A0A8J6TQA0"/>
<evidence type="ECO:0000313" key="2">
    <source>
        <dbReference type="EMBL" id="MBC8519691.1"/>
    </source>
</evidence>
<dbReference type="GO" id="GO:0010038">
    <property type="term" value="P:response to metal ion"/>
    <property type="evidence" value="ECO:0007669"/>
    <property type="project" value="InterPro"/>
</dbReference>
<dbReference type="InterPro" id="IPR011322">
    <property type="entry name" value="N-reg_PII-like_a/b"/>
</dbReference>
<comment type="caution">
    <text evidence="2">The sequence shown here is derived from an EMBL/GenBank/DDBJ whole genome shotgun (WGS) entry which is preliminary data.</text>
</comment>
<name>A0A8J6TQA0_9GAMM</name>
<dbReference type="Pfam" id="PF03091">
    <property type="entry name" value="CutA1"/>
    <property type="match status" value="1"/>
</dbReference>
<dbReference type="PANTHER" id="PTHR23419">
    <property type="entry name" value="DIVALENT CATION TOLERANCE CUTA-RELATED"/>
    <property type="match status" value="1"/>
</dbReference>
<gene>
    <name evidence="2" type="ORF">H8D24_04700</name>
</gene>